<dbReference type="PRINTS" id="PR00385">
    <property type="entry name" value="P450"/>
</dbReference>
<keyword evidence="8" id="KW-0492">Microsome</keyword>
<evidence type="ECO:0000256" key="5">
    <source>
        <dbReference type="ARBA" id="ARBA00022617"/>
    </source>
</evidence>
<evidence type="ECO:0000256" key="1">
    <source>
        <dbReference type="ARBA" id="ARBA00001971"/>
    </source>
</evidence>
<dbReference type="InterPro" id="IPR001128">
    <property type="entry name" value="Cyt_P450"/>
</dbReference>
<evidence type="ECO:0000256" key="3">
    <source>
        <dbReference type="ARBA" id="ARBA00004406"/>
    </source>
</evidence>
<evidence type="ECO:0000256" key="9">
    <source>
        <dbReference type="ARBA" id="ARBA00023002"/>
    </source>
</evidence>
<keyword evidence="6 13" id="KW-0479">Metal-binding</keyword>
<gene>
    <name evidence="16" type="primary">CSON003194</name>
</gene>
<dbReference type="InterPro" id="IPR017972">
    <property type="entry name" value="Cyt_P450_CS"/>
</dbReference>
<keyword evidence="15" id="KW-0812">Transmembrane</keyword>
<dbReference type="CDD" id="cd11056">
    <property type="entry name" value="CYP6-like"/>
    <property type="match status" value="1"/>
</dbReference>
<evidence type="ECO:0000256" key="12">
    <source>
        <dbReference type="ARBA" id="ARBA00023136"/>
    </source>
</evidence>
<keyword evidence="11 14" id="KW-0503">Monooxygenase</keyword>
<dbReference type="InterPro" id="IPR036396">
    <property type="entry name" value="Cyt_P450_sf"/>
</dbReference>
<dbReference type="VEuPathDB" id="VectorBase:CSON003194"/>
<keyword evidence="12 15" id="KW-0472">Membrane</keyword>
<keyword evidence="15" id="KW-1133">Transmembrane helix</keyword>
<comment type="similarity">
    <text evidence="4 14">Belongs to the cytochrome P450 family.</text>
</comment>
<dbReference type="InterPro" id="IPR002401">
    <property type="entry name" value="Cyt_P450_E_grp-I"/>
</dbReference>
<evidence type="ECO:0000313" key="16">
    <source>
        <dbReference type="EMBL" id="SSX31030.1"/>
    </source>
</evidence>
<evidence type="ECO:0000256" key="14">
    <source>
        <dbReference type="RuleBase" id="RU000461"/>
    </source>
</evidence>
<dbReference type="GO" id="GO:0016705">
    <property type="term" value="F:oxidoreductase activity, acting on paired donors, with incorporation or reduction of molecular oxygen"/>
    <property type="evidence" value="ECO:0007669"/>
    <property type="project" value="InterPro"/>
</dbReference>
<dbReference type="PRINTS" id="PR00463">
    <property type="entry name" value="EP450I"/>
</dbReference>
<evidence type="ECO:0000256" key="7">
    <source>
        <dbReference type="ARBA" id="ARBA00022824"/>
    </source>
</evidence>
<comment type="subcellular location">
    <subcellularLocation>
        <location evidence="3">Endoplasmic reticulum membrane</location>
        <topology evidence="3">Peripheral membrane protein</topology>
    </subcellularLocation>
    <subcellularLocation>
        <location evidence="2">Microsome membrane</location>
        <topology evidence="2">Peripheral membrane protein</topology>
    </subcellularLocation>
</comment>
<proteinExistence type="inferred from homology"/>
<dbReference type="AlphaFoldDB" id="A0A336MM30"/>
<feature type="transmembrane region" description="Helical" evidence="15">
    <location>
        <begin position="6"/>
        <end position="27"/>
    </location>
</feature>
<dbReference type="OMA" id="KIPFGVM"/>
<keyword evidence="7" id="KW-0256">Endoplasmic reticulum</keyword>
<evidence type="ECO:0000256" key="11">
    <source>
        <dbReference type="ARBA" id="ARBA00023033"/>
    </source>
</evidence>
<dbReference type="EMBL" id="UFQT01001564">
    <property type="protein sequence ID" value="SSX31030.1"/>
    <property type="molecule type" value="Genomic_DNA"/>
</dbReference>
<reference evidence="16" key="1">
    <citation type="submission" date="2018-07" db="EMBL/GenBank/DDBJ databases">
        <authorList>
            <person name="Quirk P.G."/>
            <person name="Krulwich T.A."/>
        </authorList>
    </citation>
    <scope>NUCLEOTIDE SEQUENCE</scope>
</reference>
<evidence type="ECO:0000256" key="13">
    <source>
        <dbReference type="PIRSR" id="PIRSR602401-1"/>
    </source>
</evidence>
<evidence type="ECO:0000256" key="10">
    <source>
        <dbReference type="ARBA" id="ARBA00023004"/>
    </source>
</evidence>
<dbReference type="GO" id="GO:0020037">
    <property type="term" value="F:heme binding"/>
    <property type="evidence" value="ECO:0007669"/>
    <property type="project" value="InterPro"/>
</dbReference>
<dbReference type="InterPro" id="IPR050476">
    <property type="entry name" value="Insect_CytP450_Detox"/>
</dbReference>
<keyword evidence="9 14" id="KW-0560">Oxidoreductase</keyword>
<comment type="cofactor">
    <cofactor evidence="1 13">
        <name>heme</name>
        <dbReference type="ChEBI" id="CHEBI:30413"/>
    </cofactor>
</comment>
<protein>
    <submittedName>
        <fullName evidence="16">CSON003194 protein</fullName>
    </submittedName>
</protein>
<evidence type="ECO:0000256" key="4">
    <source>
        <dbReference type="ARBA" id="ARBA00010617"/>
    </source>
</evidence>
<sequence length="500" mass="58687">MSLVWYLIFTVLIVPFILLKFHFCYWWRNGFPFLKPELIFGNIKPFVKKKKSLGIAIWDLYNQTKRPFIGVYMFFNPAILVRDVNIVKRILISDFNHFYNRGLYLNKEKSPLAASLTTLKGKDWKDLRTKLNPLFSSGRLKQIFPTISFEADRLENHINKLVKNNINDTPIEMKDILIRYALDVIGSVFYGNDVNTIDHPDQEFKRMFKLINSPNFKERLRMALLFIAPKMLDWLNMDPVNAEVTSFFLQMIKKTIRYRENNNIYRNDFLQLFIQLRQEEKSLMSRITVEEIAANCILFYNAGTVSTSGTIGYLLYEAALQPEIMKNLQSEIDEYLKRHNNIISYDMLQEMVYLDLCVKETLRKYPGLPHLNRECSEDWKIPNSHLTIRKGTPIVISVMGLHYNPKYFDDPLKFNPERFRKGNETYNKDAYMPFGDGPRQCVAVRMGLIEVKVAVVKLLAKYNFQTLKTDPIKFDTFAMSLQPKDGLPMKVSFRNIKLNC</sequence>
<dbReference type="SUPFAM" id="SSF48264">
    <property type="entry name" value="Cytochrome P450"/>
    <property type="match status" value="1"/>
</dbReference>
<dbReference type="GO" id="GO:0004497">
    <property type="term" value="F:monooxygenase activity"/>
    <property type="evidence" value="ECO:0007669"/>
    <property type="project" value="UniProtKB-KW"/>
</dbReference>
<name>A0A336MM30_CULSO</name>
<keyword evidence="5 13" id="KW-0349">Heme</keyword>
<evidence type="ECO:0000256" key="15">
    <source>
        <dbReference type="SAM" id="Phobius"/>
    </source>
</evidence>
<dbReference type="FunFam" id="1.10.630.10:FF:000042">
    <property type="entry name" value="Cytochrome P450"/>
    <property type="match status" value="1"/>
</dbReference>
<dbReference type="PROSITE" id="PS00086">
    <property type="entry name" value="CYTOCHROME_P450"/>
    <property type="match status" value="1"/>
</dbReference>
<dbReference type="Pfam" id="PF00067">
    <property type="entry name" value="p450"/>
    <property type="match status" value="1"/>
</dbReference>
<accession>A0A336MM30</accession>
<dbReference type="PANTHER" id="PTHR24292:SF93">
    <property type="entry name" value="CYTOCHROME P450 310A1-RELATED"/>
    <property type="match status" value="1"/>
</dbReference>
<evidence type="ECO:0000256" key="2">
    <source>
        <dbReference type="ARBA" id="ARBA00004174"/>
    </source>
</evidence>
<dbReference type="GO" id="GO:0005789">
    <property type="term" value="C:endoplasmic reticulum membrane"/>
    <property type="evidence" value="ECO:0007669"/>
    <property type="project" value="UniProtKB-SubCell"/>
</dbReference>
<keyword evidence="10 13" id="KW-0408">Iron</keyword>
<organism evidence="16">
    <name type="scientific">Culicoides sonorensis</name>
    <name type="common">Biting midge</name>
    <dbReference type="NCBI Taxonomy" id="179676"/>
    <lineage>
        <taxon>Eukaryota</taxon>
        <taxon>Metazoa</taxon>
        <taxon>Ecdysozoa</taxon>
        <taxon>Arthropoda</taxon>
        <taxon>Hexapoda</taxon>
        <taxon>Insecta</taxon>
        <taxon>Pterygota</taxon>
        <taxon>Neoptera</taxon>
        <taxon>Endopterygota</taxon>
        <taxon>Diptera</taxon>
        <taxon>Nematocera</taxon>
        <taxon>Chironomoidea</taxon>
        <taxon>Ceratopogonidae</taxon>
        <taxon>Ceratopogoninae</taxon>
        <taxon>Culicoides</taxon>
        <taxon>Monoculicoides</taxon>
    </lineage>
</organism>
<dbReference type="GO" id="GO:0005506">
    <property type="term" value="F:iron ion binding"/>
    <property type="evidence" value="ECO:0007669"/>
    <property type="project" value="InterPro"/>
</dbReference>
<evidence type="ECO:0000256" key="6">
    <source>
        <dbReference type="ARBA" id="ARBA00022723"/>
    </source>
</evidence>
<dbReference type="Gene3D" id="1.10.630.10">
    <property type="entry name" value="Cytochrome P450"/>
    <property type="match status" value="1"/>
</dbReference>
<feature type="binding site" description="axial binding residue" evidence="13">
    <location>
        <position position="441"/>
    </location>
    <ligand>
        <name>heme</name>
        <dbReference type="ChEBI" id="CHEBI:30413"/>
    </ligand>
    <ligandPart>
        <name>Fe</name>
        <dbReference type="ChEBI" id="CHEBI:18248"/>
    </ligandPart>
</feature>
<dbReference type="PANTHER" id="PTHR24292">
    <property type="entry name" value="CYTOCHROME P450"/>
    <property type="match status" value="1"/>
</dbReference>
<evidence type="ECO:0000256" key="8">
    <source>
        <dbReference type="ARBA" id="ARBA00022848"/>
    </source>
</evidence>